<dbReference type="EMBL" id="CM029042">
    <property type="protein sequence ID" value="KAG2617997.1"/>
    <property type="molecule type" value="Genomic_DNA"/>
</dbReference>
<dbReference type="Proteomes" id="UP000823388">
    <property type="component" value="Chromosome 3N"/>
</dbReference>
<comment type="caution">
    <text evidence="2">The sequence shown here is derived from an EMBL/GenBank/DDBJ whole genome shotgun (WGS) entry which is preliminary data.</text>
</comment>
<evidence type="ECO:0000256" key="1">
    <source>
        <dbReference type="SAM" id="MobiDB-lite"/>
    </source>
</evidence>
<evidence type="ECO:0000313" key="3">
    <source>
        <dbReference type="Proteomes" id="UP000823388"/>
    </source>
</evidence>
<feature type="region of interest" description="Disordered" evidence="1">
    <location>
        <begin position="1"/>
        <end position="69"/>
    </location>
</feature>
<protein>
    <submittedName>
        <fullName evidence="2">Uncharacterized protein</fullName>
    </submittedName>
</protein>
<keyword evidence="3" id="KW-1185">Reference proteome</keyword>
<proteinExistence type="predicted"/>
<name>A0A8T0U6U6_PANVG</name>
<dbReference type="AlphaFoldDB" id="A0A8T0U6U6"/>
<reference evidence="2" key="1">
    <citation type="submission" date="2020-05" db="EMBL/GenBank/DDBJ databases">
        <title>WGS assembly of Panicum virgatum.</title>
        <authorList>
            <person name="Lovell J.T."/>
            <person name="Jenkins J."/>
            <person name="Shu S."/>
            <person name="Juenger T.E."/>
            <person name="Schmutz J."/>
        </authorList>
    </citation>
    <scope>NUCLEOTIDE SEQUENCE</scope>
    <source>
        <strain evidence="2">AP13</strain>
    </source>
</reference>
<gene>
    <name evidence="2" type="ORF">PVAP13_3NG258122</name>
</gene>
<accession>A0A8T0U6U6</accession>
<evidence type="ECO:0000313" key="2">
    <source>
        <dbReference type="EMBL" id="KAG2617997.1"/>
    </source>
</evidence>
<organism evidence="2 3">
    <name type="scientific">Panicum virgatum</name>
    <name type="common">Blackwell switchgrass</name>
    <dbReference type="NCBI Taxonomy" id="38727"/>
    <lineage>
        <taxon>Eukaryota</taxon>
        <taxon>Viridiplantae</taxon>
        <taxon>Streptophyta</taxon>
        <taxon>Embryophyta</taxon>
        <taxon>Tracheophyta</taxon>
        <taxon>Spermatophyta</taxon>
        <taxon>Magnoliopsida</taxon>
        <taxon>Liliopsida</taxon>
        <taxon>Poales</taxon>
        <taxon>Poaceae</taxon>
        <taxon>PACMAD clade</taxon>
        <taxon>Panicoideae</taxon>
        <taxon>Panicodae</taxon>
        <taxon>Paniceae</taxon>
        <taxon>Panicinae</taxon>
        <taxon>Panicum</taxon>
        <taxon>Panicum sect. Hiantes</taxon>
    </lineage>
</organism>
<sequence length="149" mass="15510">MMRLARPGRTGPAASAPDARFQQAPPAHSTGRLERNSGGATAASADDDRISPYRLPNGQNARPGRGGMLDRLAARGDFTCGGVRTHARAGHTARVFRLPGSGKAAAAALAHALAVASAICQCSRVLLEYANGKKKKCSARPAVTYTHVH</sequence>